<dbReference type="AlphaFoldDB" id="A0AAN9VQR3"/>
<name>A0AAN9VQR3_9ORTH</name>
<sequence length="283" mass="31855">MNDWNEEKTLAFIEDYRMKPALWDTRTDEYKKMGLKNRNLHELAVKYGTDVTAIRQRIKNLRTMFHREHRKQTNLDSSQIGYCKTWYGYGAMSFILDAEPLRMMSFKRSSVDRLSDEYADRASPIIVSITEGEAELREEDEDDPAAVERVSERAVAAAQQQAGAGAGPYGCPHTKQSKKRRRLEYATAPPTPEPPPAPAPSRRALQPCAARDKFASFSEYVASQLRELTPSAQNITMYVINTALFNAAMGLYDDVGGTPGSCTINLMPSAVYIQEEPLSEDQK</sequence>
<feature type="domain" description="MADF" evidence="2">
    <location>
        <begin position="11"/>
        <end position="100"/>
    </location>
</feature>
<dbReference type="Pfam" id="PF10545">
    <property type="entry name" value="MADF_DNA_bdg"/>
    <property type="match status" value="1"/>
</dbReference>
<comment type="caution">
    <text evidence="3">The sequence shown here is derived from an EMBL/GenBank/DDBJ whole genome shotgun (WGS) entry which is preliminary data.</text>
</comment>
<gene>
    <name evidence="3" type="ORF">R5R35_011218</name>
</gene>
<keyword evidence="4" id="KW-1185">Reference proteome</keyword>
<protein>
    <recommendedName>
        <fullName evidence="2">MADF domain-containing protein</fullName>
    </recommendedName>
</protein>
<dbReference type="EMBL" id="JAZDUA010000094">
    <property type="protein sequence ID" value="KAK7868478.1"/>
    <property type="molecule type" value="Genomic_DNA"/>
</dbReference>
<evidence type="ECO:0000256" key="1">
    <source>
        <dbReference type="SAM" id="MobiDB-lite"/>
    </source>
</evidence>
<dbReference type="InterPro" id="IPR006578">
    <property type="entry name" value="MADF-dom"/>
</dbReference>
<dbReference type="SMART" id="SM00595">
    <property type="entry name" value="MADF"/>
    <property type="match status" value="1"/>
</dbReference>
<dbReference type="Proteomes" id="UP001378592">
    <property type="component" value="Unassembled WGS sequence"/>
</dbReference>
<evidence type="ECO:0000259" key="2">
    <source>
        <dbReference type="PROSITE" id="PS51029"/>
    </source>
</evidence>
<dbReference type="PANTHER" id="PTHR21505">
    <property type="entry name" value="MADF DOMAIN-CONTAINING PROTEIN-RELATED"/>
    <property type="match status" value="1"/>
</dbReference>
<organism evidence="3 4">
    <name type="scientific">Gryllus longicercus</name>
    <dbReference type="NCBI Taxonomy" id="2509291"/>
    <lineage>
        <taxon>Eukaryota</taxon>
        <taxon>Metazoa</taxon>
        <taxon>Ecdysozoa</taxon>
        <taxon>Arthropoda</taxon>
        <taxon>Hexapoda</taxon>
        <taxon>Insecta</taxon>
        <taxon>Pterygota</taxon>
        <taxon>Neoptera</taxon>
        <taxon>Polyneoptera</taxon>
        <taxon>Orthoptera</taxon>
        <taxon>Ensifera</taxon>
        <taxon>Gryllidea</taxon>
        <taxon>Grylloidea</taxon>
        <taxon>Gryllidae</taxon>
        <taxon>Gryllinae</taxon>
        <taxon>Gryllus</taxon>
    </lineage>
</organism>
<dbReference type="PROSITE" id="PS51029">
    <property type="entry name" value="MADF"/>
    <property type="match status" value="1"/>
</dbReference>
<feature type="compositionally biased region" description="Low complexity" evidence="1">
    <location>
        <begin position="154"/>
        <end position="163"/>
    </location>
</feature>
<proteinExistence type="predicted"/>
<evidence type="ECO:0000313" key="3">
    <source>
        <dbReference type="EMBL" id="KAK7868478.1"/>
    </source>
</evidence>
<feature type="compositionally biased region" description="Pro residues" evidence="1">
    <location>
        <begin position="189"/>
        <end position="199"/>
    </location>
</feature>
<evidence type="ECO:0000313" key="4">
    <source>
        <dbReference type="Proteomes" id="UP001378592"/>
    </source>
</evidence>
<feature type="region of interest" description="Disordered" evidence="1">
    <location>
        <begin position="154"/>
        <end position="203"/>
    </location>
</feature>
<dbReference type="PANTHER" id="PTHR21505:SF8">
    <property type="entry name" value="DPT-YFP REPRESSOR BY OVEREXPRESSION, ISOFORM D-RELATED"/>
    <property type="match status" value="1"/>
</dbReference>
<accession>A0AAN9VQR3</accession>
<reference evidence="3 4" key="1">
    <citation type="submission" date="2024-03" db="EMBL/GenBank/DDBJ databases">
        <title>The genome assembly and annotation of the cricket Gryllus longicercus Weissman &amp; Gray.</title>
        <authorList>
            <person name="Szrajer S."/>
            <person name="Gray D."/>
            <person name="Ylla G."/>
        </authorList>
    </citation>
    <scope>NUCLEOTIDE SEQUENCE [LARGE SCALE GENOMIC DNA]</scope>
    <source>
        <strain evidence="3">DAG 2021-001</strain>
        <tissue evidence="3">Whole body minus gut</tissue>
    </source>
</reference>